<dbReference type="AlphaFoldDB" id="A0A2D3WJC5"/>
<name>A0A2D3WJC5_9BACT</name>
<accession>A0A2D3WJC5</accession>
<sequence>MTYREHIEALKDDLDFEEQGDAIYLEHSDDEARLLWAFHRPSGSHPIQVGDPNTDVAIMAFNHSRLGALERFIRLNPAVIDNHDLRRHIRNRSRMLFRALVDNDFSELLEVLRLFPVFMDQACDQMVHGRIWNENFVSALRASQFLELAEDHISDTLCEGVLRRLKPLSHYSFDEAKELLSELVSQAQKLHQVIKAYYSVEFETWLSREKLHPLQNIVLTKQIHQLKGNHE</sequence>
<reference evidence="1 2" key="1">
    <citation type="journal article" date="2017" name="Front. Microbiol.">
        <title>Comparative Genomic Analysis of the Class Epsilonproteobacteria and Proposed Reclassification to Epsilonbacteraeota (phyl. nov.).</title>
        <authorList>
            <person name="Waite D.W."/>
            <person name="Vanwonterghem I."/>
            <person name="Rinke C."/>
            <person name="Parks D.H."/>
            <person name="Zhang Y."/>
            <person name="Takai K."/>
            <person name="Sievert S.M."/>
            <person name="Simon J."/>
            <person name="Campbell B.J."/>
            <person name="Hanson T.E."/>
            <person name="Woyke T."/>
            <person name="Klotz M.G."/>
            <person name="Hugenholtz P."/>
        </authorList>
    </citation>
    <scope>NUCLEOTIDE SEQUENCE [LARGE SCALE GENOMIC DNA]</scope>
    <source>
        <strain evidence="1">UBA12443</strain>
    </source>
</reference>
<gene>
    <name evidence="1" type="ORF">CFH83_02320</name>
</gene>
<protein>
    <submittedName>
        <fullName evidence="1">Uncharacterized protein</fullName>
    </submittedName>
</protein>
<evidence type="ECO:0000313" key="1">
    <source>
        <dbReference type="EMBL" id="DAB39140.1"/>
    </source>
</evidence>
<evidence type="ECO:0000313" key="2">
    <source>
        <dbReference type="Proteomes" id="UP000228859"/>
    </source>
</evidence>
<dbReference type="EMBL" id="DLUI01000040">
    <property type="protein sequence ID" value="DAB39140.1"/>
    <property type="molecule type" value="Genomic_DNA"/>
</dbReference>
<proteinExistence type="predicted"/>
<organism evidence="1 2">
    <name type="scientific">Sulfuricurvum kujiense</name>
    <dbReference type="NCBI Taxonomy" id="148813"/>
    <lineage>
        <taxon>Bacteria</taxon>
        <taxon>Pseudomonadati</taxon>
        <taxon>Campylobacterota</taxon>
        <taxon>Epsilonproteobacteria</taxon>
        <taxon>Campylobacterales</taxon>
        <taxon>Sulfurimonadaceae</taxon>
        <taxon>Sulfuricurvum</taxon>
    </lineage>
</organism>
<comment type="caution">
    <text evidence="1">The sequence shown here is derived from an EMBL/GenBank/DDBJ whole genome shotgun (WGS) entry which is preliminary data.</text>
</comment>
<dbReference type="Proteomes" id="UP000228859">
    <property type="component" value="Unassembled WGS sequence"/>
</dbReference>